<dbReference type="EMBL" id="JAODIM010000040">
    <property type="protein sequence ID" value="MCU5778181.1"/>
    <property type="molecule type" value="Genomic_DNA"/>
</dbReference>
<dbReference type="RefSeq" id="WP_267140560.1">
    <property type="nucleotide sequence ID" value="NZ_JAODIL010000008.1"/>
</dbReference>
<sequence length="67" mass="7441">KFIKVDCLVGALDLYILSICKGYKREKPHTTVNRYEASPMLENIRLASCPGKCNMHGGHDAAKIYSA</sequence>
<keyword evidence="2" id="KW-1185">Reference proteome</keyword>
<comment type="caution">
    <text evidence="1">The sequence shown here is derived from an EMBL/GenBank/DDBJ whole genome shotgun (WGS) entry which is preliminary data.</text>
</comment>
<reference evidence="1" key="1">
    <citation type="submission" date="2022-09" db="EMBL/GenBank/DDBJ databases">
        <title>Winslowiella arboricola sp. nov., isolated from bleeding cankers on broadleaf hosts.</title>
        <authorList>
            <person name="Brady C."/>
            <person name="Kaur S."/>
            <person name="Crampton B."/>
            <person name="Maddock D."/>
            <person name="Arnold D."/>
            <person name="Denman S."/>
        </authorList>
    </citation>
    <scope>NUCLEOTIDE SEQUENCE</scope>
    <source>
        <strain evidence="1">BAC 15a-03b</strain>
    </source>
</reference>
<evidence type="ECO:0000313" key="2">
    <source>
        <dbReference type="Proteomes" id="UP001064262"/>
    </source>
</evidence>
<name>A0A9J6PR91_9GAMM</name>
<dbReference type="AlphaFoldDB" id="A0A9J6PR91"/>
<feature type="non-terminal residue" evidence="1">
    <location>
        <position position="1"/>
    </location>
</feature>
<dbReference type="Proteomes" id="UP001064262">
    <property type="component" value="Unassembled WGS sequence"/>
</dbReference>
<protein>
    <submittedName>
        <fullName evidence="1">Uncharacterized protein</fullName>
    </submittedName>
</protein>
<gene>
    <name evidence="1" type="ORF">N5923_11840</name>
</gene>
<proteinExistence type="predicted"/>
<organism evidence="1 2">
    <name type="scientific">Winslowiella arboricola</name>
    <dbReference type="NCBI Taxonomy" id="2978220"/>
    <lineage>
        <taxon>Bacteria</taxon>
        <taxon>Pseudomonadati</taxon>
        <taxon>Pseudomonadota</taxon>
        <taxon>Gammaproteobacteria</taxon>
        <taxon>Enterobacterales</taxon>
        <taxon>Erwiniaceae</taxon>
        <taxon>Winslowiella</taxon>
    </lineage>
</organism>
<evidence type="ECO:0000313" key="1">
    <source>
        <dbReference type="EMBL" id="MCU5778181.1"/>
    </source>
</evidence>
<accession>A0A9J6PR91</accession>